<name>A0A1T4YAE0_9CLOT</name>
<proteinExistence type="predicted"/>
<feature type="domain" description="Histidine kinase" evidence="9">
    <location>
        <begin position="222"/>
        <end position="445"/>
    </location>
</feature>
<dbReference type="InterPro" id="IPR004358">
    <property type="entry name" value="Sig_transdc_His_kin-like_C"/>
</dbReference>
<dbReference type="PROSITE" id="PS50109">
    <property type="entry name" value="HIS_KIN"/>
    <property type="match status" value="1"/>
</dbReference>
<keyword evidence="6 10" id="KW-0418">Kinase</keyword>
<gene>
    <name evidence="10" type="ORF">SAMN05443428_1318</name>
</gene>
<evidence type="ECO:0000313" key="11">
    <source>
        <dbReference type="Proteomes" id="UP000190105"/>
    </source>
</evidence>
<dbReference type="InterPro" id="IPR050736">
    <property type="entry name" value="Sensor_HK_Regulatory"/>
</dbReference>
<dbReference type="CDD" id="cd00082">
    <property type="entry name" value="HisKA"/>
    <property type="match status" value="1"/>
</dbReference>
<dbReference type="PANTHER" id="PTHR43711">
    <property type="entry name" value="TWO-COMPONENT HISTIDINE KINASE"/>
    <property type="match status" value="1"/>
</dbReference>
<evidence type="ECO:0000256" key="5">
    <source>
        <dbReference type="ARBA" id="ARBA00022741"/>
    </source>
</evidence>
<dbReference type="Pfam" id="PF02518">
    <property type="entry name" value="HATPase_c"/>
    <property type="match status" value="1"/>
</dbReference>
<dbReference type="SUPFAM" id="SSF55874">
    <property type="entry name" value="ATPase domain of HSP90 chaperone/DNA topoisomerase II/histidine kinase"/>
    <property type="match status" value="1"/>
</dbReference>
<dbReference type="PRINTS" id="PR00344">
    <property type="entry name" value="BCTRLSENSOR"/>
</dbReference>
<dbReference type="EC" id="2.7.13.3" evidence="2"/>
<organism evidence="10 11">
    <name type="scientific">Caloramator quimbayensis</name>
    <dbReference type="NCBI Taxonomy" id="1147123"/>
    <lineage>
        <taxon>Bacteria</taxon>
        <taxon>Bacillati</taxon>
        <taxon>Bacillota</taxon>
        <taxon>Clostridia</taxon>
        <taxon>Eubacteriales</taxon>
        <taxon>Clostridiaceae</taxon>
        <taxon>Caloramator</taxon>
    </lineage>
</organism>
<dbReference type="InterPro" id="IPR036097">
    <property type="entry name" value="HisK_dim/P_sf"/>
</dbReference>
<keyword evidence="5" id="KW-0547">Nucleotide-binding</keyword>
<evidence type="ECO:0000259" key="9">
    <source>
        <dbReference type="PROSITE" id="PS50109"/>
    </source>
</evidence>
<protein>
    <recommendedName>
        <fullName evidence="2">histidine kinase</fullName>
        <ecNumber evidence="2">2.7.13.3</ecNumber>
    </recommendedName>
</protein>
<evidence type="ECO:0000256" key="7">
    <source>
        <dbReference type="ARBA" id="ARBA00022840"/>
    </source>
</evidence>
<evidence type="ECO:0000256" key="6">
    <source>
        <dbReference type="ARBA" id="ARBA00022777"/>
    </source>
</evidence>
<dbReference type="SMART" id="SM00388">
    <property type="entry name" value="HisKA"/>
    <property type="match status" value="1"/>
</dbReference>
<dbReference type="RefSeq" id="WP_078697598.1">
    <property type="nucleotide sequence ID" value="NZ_FUYH01000031.1"/>
</dbReference>
<dbReference type="InterPro" id="IPR003661">
    <property type="entry name" value="HisK_dim/P_dom"/>
</dbReference>
<dbReference type="GO" id="GO:0005524">
    <property type="term" value="F:ATP binding"/>
    <property type="evidence" value="ECO:0007669"/>
    <property type="project" value="UniProtKB-KW"/>
</dbReference>
<dbReference type="SMART" id="SM00387">
    <property type="entry name" value="HATPase_c"/>
    <property type="match status" value="1"/>
</dbReference>
<dbReference type="InterPro" id="IPR003594">
    <property type="entry name" value="HATPase_dom"/>
</dbReference>
<evidence type="ECO:0000256" key="2">
    <source>
        <dbReference type="ARBA" id="ARBA00012438"/>
    </source>
</evidence>
<keyword evidence="3" id="KW-0597">Phosphoprotein</keyword>
<dbReference type="EMBL" id="FUYH01000031">
    <property type="protein sequence ID" value="SKA98749.1"/>
    <property type="molecule type" value="Genomic_DNA"/>
</dbReference>
<dbReference type="Pfam" id="PF00512">
    <property type="entry name" value="HisKA"/>
    <property type="match status" value="1"/>
</dbReference>
<dbReference type="InterPro" id="IPR018771">
    <property type="entry name" value="PocR_dom"/>
</dbReference>
<dbReference type="GO" id="GO:0000155">
    <property type="term" value="F:phosphorelay sensor kinase activity"/>
    <property type="evidence" value="ECO:0007669"/>
    <property type="project" value="InterPro"/>
</dbReference>
<dbReference type="Proteomes" id="UP000190105">
    <property type="component" value="Unassembled WGS sequence"/>
</dbReference>
<comment type="catalytic activity">
    <reaction evidence="1">
        <text>ATP + protein L-histidine = ADP + protein N-phospho-L-histidine.</text>
        <dbReference type="EC" id="2.7.13.3"/>
    </reaction>
</comment>
<reference evidence="11" key="1">
    <citation type="submission" date="2017-02" db="EMBL/GenBank/DDBJ databases">
        <authorList>
            <person name="Varghese N."/>
            <person name="Submissions S."/>
        </authorList>
    </citation>
    <scope>NUCLEOTIDE SEQUENCE [LARGE SCALE GENOMIC DNA]</scope>
    <source>
        <strain evidence="11">USBA 833</strain>
    </source>
</reference>
<evidence type="ECO:0000256" key="1">
    <source>
        <dbReference type="ARBA" id="ARBA00000085"/>
    </source>
</evidence>
<sequence>MGCQLENYFDAEKIKKLIDSIHRISGIPIGLFNADGKRIYTSLGWKEFCTKFGTFNAKIGEKSIECNKNLFEIIKDNAECKIYTCLNGLSYIVVPIYINNTYDASIIHGQFFLKELNIDNYNAIAKEYGFDEKEYVKALSDIPVISYEKARNLMEFFNIISNIIMSVAEKRLAQVEIFKELNQNNKILEMMNIELIKTEEKLFAQYNKVLESEKYKTDFFANISHELRTPVNVIHSALQMARLIVDKETDFEDRERLIKYFDVMRQNSYRLIRLVNNLIDITKIDAKYVSLNLVNCDIIDFVKSITLSVEEYAIFKDVDLFFDSDEDSRVIVCDPQKIERILLNLLSNAIKYNKKDGSVHVIIRNDNDSITICVKDTGIGIPQDKQDRIFERFVQVDENSNKSYEGSGIGLSIVKSLVELHKGRIYLKSELGAGSEFYIELPANLKVTDEKQKDKIYGFDYYDSIERLNIEFWDVC</sequence>
<dbReference type="FunFam" id="3.30.565.10:FF:000037">
    <property type="entry name" value="Hybrid sensor histidine kinase/response regulator"/>
    <property type="match status" value="1"/>
</dbReference>
<evidence type="ECO:0000256" key="4">
    <source>
        <dbReference type="ARBA" id="ARBA00022679"/>
    </source>
</evidence>
<accession>A0A1T4YAE0</accession>
<dbReference type="SUPFAM" id="SSF47384">
    <property type="entry name" value="Homodimeric domain of signal transducing histidine kinase"/>
    <property type="match status" value="1"/>
</dbReference>
<dbReference type="InterPro" id="IPR005467">
    <property type="entry name" value="His_kinase_dom"/>
</dbReference>
<dbReference type="OrthoDB" id="9813394at2"/>
<dbReference type="FunFam" id="1.10.287.130:FF:000001">
    <property type="entry name" value="Two-component sensor histidine kinase"/>
    <property type="match status" value="1"/>
</dbReference>
<keyword evidence="7" id="KW-0067">ATP-binding</keyword>
<dbReference type="STRING" id="1147123.SAMN05443428_1318"/>
<evidence type="ECO:0000256" key="8">
    <source>
        <dbReference type="ARBA" id="ARBA00023012"/>
    </source>
</evidence>
<dbReference type="PANTHER" id="PTHR43711:SF26">
    <property type="entry name" value="SENSOR HISTIDINE KINASE RCSC"/>
    <property type="match status" value="1"/>
</dbReference>
<keyword evidence="8" id="KW-0902">Two-component regulatory system</keyword>
<keyword evidence="11" id="KW-1185">Reference proteome</keyword>
<dbReference type="Gene3D" id="1.10.287.130">
    <property type="match status" value="1"/>
</dbReference>
<dbReference type="AlphaFoldDB" id="A0A1T4YAE0"/>
<evidence type="ECO:0000313" key="10">
    <source>
        <dbReference type="EMBL" id="SKA98749.1"/>
    </source>
</evidence>
<dbReference type="InterPro" id="IPR036890">
    <property type="entry name" value="HATPase_C_sf"/>
</dbReference>
<keyword evidence="4" id="KW-0808">Transferase</keyword>
<evidence type="ECO:0000256" key="3">
    <source>
        <dbReference type="ARBA" id="ARBA00022553"/>
    </source>
</evidence>
<dbReference type="Gene3D" id="3.30.565.10">
    <property type="entry name" value="Histidine kinase-like ATPase, C-terminal domain"/>
    <property type="match status" value="1"/>
</dbReference>
<dbReference type="Pfam" id="PF10114">
    <property type="entry name" value="PocR"/>
    <property type="match status" value="1"/>
</dbReference>
<dbReference type="CDD" id="cd16922">
    <property type="entry name" value="HATPase_EvgS-ArcB-TorS-like"/>
    <property type="match status" value="1"/>
</dbReference>